<feature type="compositionally biased region" description="Acidic residues" evidence="1">
    <location>
        <begin position="71"/>
        <end position="80"/>
    </location>
</feature>
<feature type="transmembrane region" description="Helical" evidence="2">
    <location>
        <begin position="205"/>
        <end position="224"/>
    </location>
</feature>
<protein>
    <submittedName>
        <fullName evidence="3">Uncharacterized protein</fullName>
    </submittedName>
</protein>
<feature type="transmembrane region" description="Helical" evidence="2">
    <location>
        <begin position="253"/>
        <end position="273"/>
    </location>
</feature>
<dbReference type="EMBL" id="CDMZ01000394">
    <property type="protein sequence ID" value="CEM13334.1"/>
    <property type="molecule type" value="Genomic_DNA"/>
</dbReference>
<gene>
    <name evidence="3" type="ORF">Cvel_17189</name>
</gene>
<feature type="transmembrane region" description="Helical" evidence="2">
    <location>
        <begin position="154"/>
        <end position="174"/>
    </location>
</feature>
<evidence type="ECO:0000313" key="3">
    <source>
        <dbReference type="EMBL" id="CEM13334.1"/>
    </source>
</evidence>
<organism evidence="3">
    <name type="scientific">Chromera velia CCMP2878</name>
    <dbReference type="NCBI Taxonomy" id="1169474"/>
    <lineage>
        <taxon>Eukaryota</taxon>
        <taxon>Sar</taxon>
        <taxon>Alveolata</taxon>
        <taxon>Colpodellida</taxon>
        <taxon>Chromeraceae</taxon>
        <taxon>Chromera</taxon>
    </lineage>
</organism>
<sequence>MMVPERPCKSTYSPVEVNEGKEENSKEDQREEQGPPKTADRKDPRPAVSFSTPRSGSGPLLLGLSPAGGDGDGDEDEGEGLIETTPTHVIYRTTSRRSKMNPYFDVLMCALLIFAVTNVVFTSWTSSLAAAKARANGTAPAVKWDGKNLAVGHTAFWLFLILSCLHTAFFWSVFTFSPQKVFLAIEGFWGVSAIAFLLWLVHKGLWLSAFFFFGAALVVTSFILSKRKETAALSEILHLVAAVQQKSSSVTPLAFFLLFIHFVWIFMGVRTLHRLHIMQTWHAFATNLGLLFCLFWISRVLFFLEFVCFSFLVFSWYGLDSAHLPPANRIALWQNFDIDTLGLAAIRRVCCKMPGTFAAAALLVSLASPVKDLRLLRCASDVCPMFPFAGVFSPQGMLRLLLHQEGLWSSFRKMYRESLQSGSVALFERETLSAFVVIGNVSSLLWVVIVSHSVLAFSEAFLLLCCVALFLHLSVCSAPFYSVELSLLFCFHSCPDGLKNLNSLLFHRLSRMMRENAWPRDVENGAVIPRGALGPSSVSGSGGRNAMIGRAPGGLELMERRTKGDSARSFRTEESQGSGSRAVTIVGDSVPLPSSLGRPAGDPLFVEEVKGSATAAGGSGGSKTTQVNLGSKESERPQVHGVTVGTPGTGGLFPSSDETVAVAGRARLVSGEVLGGVGTGRGGPSGDPLGTGTGTVADSGSFG</sequence>
<name>A0A0G4FIG6_9ALVE</name>
<accession>A0A0G4FIG6</accession>
<reference evidence="3" key="1">
    <citation type="submission" date="2014-11" db="EMBL/GenBank/DDBJ databases">
        <authorList>
            <person name="Otto D Thomas"/>
            <person name="Naeem Raeece"/>
        </authorList>
    </citation>
    <scope>NUCLEOTIDE SEQUENCE</scope>
</reference>
<dbReference type="AlphaFoldDB" id="A0A0G4FIG6"/>
<evidence type="ECO:0000256" key="1">
    <source>
        <dbReference type="SAM" id="MobiDB-lite"/>
    </source>
</evidence>
<feature type="compositionally biased region" description="Basic and acidic residues" evidence="1">
    <location>
        <begin position="560"/>
        <end position="574"/>
    </location>
</feature>
<proteinExistence type="predicted"/>
<keyword evidence="2" id="KW-0472">Membrane</keyword>
<feature type="compositionally biased region" description="Gly residues" evidence="1">
    <location>
        <begin position="675"/>
        <end position="693"/>
    </location>
</feature>
<dbReference type="VEuPathDB" id="CryptoDB:Cvel_17189"/>
<evidence type="ECO:0000256" key="2">
    <source>
        <dbReference type="SAM" id="Phobius"/>
    </source>
</evidence>
<feature type="region of interest" description="Disordered" evidence="1">
    <location>
        <begin position="612"/>
        <end position="654"/>
    </location>
</feature>
<feature type="region of interest" description="Disordered" evidence="1">
    <location>
        <begin position="675"/>
        <end position="703"/>
    </location>
</feature>
<feature type="transmembrane region" description="Helical" evidence="2">
    <location>
        <begin position="102"/>
        <end position="121"/>
    </location>
</feature>
<feature type="transmembrane region" description="Helical" evidence="2">
    <location>
        <begin position="461"/>
        <end position="481"/>
    </location>
</feature>
<keyword evidence="2" id="KW-0812">Transmembrane</keyword>
<feature type="transmembrane region" description="Helical" evidence="2">
    <location>
        <begin position="181"/>
        <end position="199"/>
    </location>
</feature>
<feature type="compositionally biased region" description="Basic and acidic residues" evidence="1">
    <location>
        <begin position="18"/>
        <end position="45"/>
    </location>
</feature>
<keyword evidence="2" id="KW-1133">Transmembrane helix</keyword>
<feature type="region of interest" description="Disordered" evidence="1">
    <location>
        <begin position="1"/>
        <end position="84"/>
    </location>
</feature>
<feature type="transmembrane region" description="Helical" evidence="2">
    <location>
        <begin position="302"/>
        <end position="319"/>
    </location>
</feature>
<feature type="transmembrane region" description="Helical" evidence="2">
    <location>
        <begin position="431"/>
        <end position="449"/>
    </location>
</feature>
<feature type="transmembrane region" description="Helical" evidence="2">
    <location>
        <begin position="279"/>
        <end position="297"/>
    </location>
</feature>
<feature type="region of interest" description="Disordered" evidence="1">
    <location>
        <begin position="560"/>
        <end position="581"/>
    </location>
</feature>
<feature type="compositionally biased region" description="Low complexity" evidence="1">
    <location>
        <begin position="53"/>
        <end position="67"/>
    </location>
</feature>